<dbReference type="RefSeq" id="WP_021132980.1">
    <property type="nucleotide sequence ID" value="NZ_AQPH01000058.1"/>
</dbReference>
<dbReference type="Pfam" id="PF13671">
    <property type="entry name" value="AAA_33"/>
    <property type="match status" value="1"/>
</dbReference>
<dbReference type="Proteomes" id="UP000015350">
    <property type="component" value="Unassembled WGS sequence"/>
</dbReference>
<reference evidence="1 2" key="1">
    <citation type="submission" date="2013-04" db="EMBL/GenBank/DDBJ databases">
        <authorList>
            <person name="Kuznetsov B."/>
            <person name="Ivanovsky R."/>
        </authorList>
    </citation>
    <scope>NUCLEOTIDE SEQUENCE [LARGE SCALE GENOMIC DNA]</scope>
    <source>
        <strain evidence="1 2">MGU-K5</strain>
    </source>
</reference>
<protein>
    <recommendedName>
        <fullName evidence="3">UDP-N-acetylglucosamine kinase</fullName>
    </recommendedName>
</protein>
<evidence type="ECO:0000313" key="1">
    <source>
        <dbReference type="EMBL" id="EPY00978.1"/>
    </source>
</evidence>
<dbReference type="PANTHER" id="PTHR39206:SF1">
    <property type="entry name" value="SLL8004 PROTEIN"/>
    <property type="match status" value="1"/>
</dbReference>
<dbReference type="OrthoDB" id="9791543at2"/>
<dbReference type="InterPro" id="IPR027417">
    <property type="entry name" value="P-loop_NTPase"/>
</dbReference>
<comment type="caution">
    <text evidence="1">The sequence shown here is derived from an EMBL/GenBank/DDBJ whole genome shotgun (WGS) entry which is preliminary data.</text>
</comment>
<sequence length="198" mass="22094">MYQLWIVAGPNGSGKTTLTQRHLARRLPVVNPDDIALEMKGQRTDSPDTNVSAGREALLRQRRFLAEQRSFTVETTFSGNREIALMREAKAAGYKVNLIYLSTDSPMISVGRIKTRVRAGGHLVLTRDVVRRYQRSLAHLSEGIALADRAWLLDNSRQRLRLIASLERGCVKSMSNALPGWVRSARIAALDQAQGLSR</sequence>
<dbReference type="eggNOG" id="COG4185">
    <property type="taxonomic scope" value="Bacteria"/>
</dbReference>
<evidence type="ECO:0008006" key="3">
    <source>
        <dbReference type="Google" id="ProtNLM"/>
    </source>
</evidence>
<dbReference type="PATRIC" id="fig|1316936.3.peg.2674"/>
<accession>S9SA84</accession>
<dbReference type="Gene3D" id="3.40.50.300">
    <property type="entry name" value="P-loop containing nucleotide triphosphate hydrolases"/>
    <property type="match status" value="1"/>
</dbReference>
<gene>
    <name evidence="1" type="ORF">K678_13393</name>
</gene>
<dbReference type="PANTHER" id="PTHR39206">
    <property type="entry name" value="SLL8004 PROTEIN"/>
    <property type="match status" value="1"/>
</dbReference>
<evidence type="ECO:0000313" key="2">
    <source>
        <dbReference type="Proteomes" id="UP000015350"/>
    </source>
</evidence>
<dbReference type="EMBL" id="AQPH01000058">
    <property type="protein sequence ID" value="EPY00978.1"/>
    <property type="molecule type" value="Genomic_DNA"/>
</dbReference>
<organism evidence="1 2">
    <name type="scientific">Magnetospirillum fulvum MGU-K5</name>
    <dbReference type="NCBI Taxonomy" id="1316936"/>
    <lineage>
        <taxon>Bacteria</taxon>
        <taxon>Pseudomonadati</taxon>
        <taxon>Pseudomonadota</taxon>
        <taxon>Alphaproteobacteria</taxon>
        <taxon>Rhodospirillales</taxon>
        <taxon>Rhodospirillaceae</taxon>
        <taxon>Magnetospirillum</taxon>
    </lineage>
</organism>
<dbReference type="STRING" id="1316936.K678_13393"/>
<dbReference type="AlphaFoldDB" id="S9SA84"/>
<dbReference type="SUPFAM" id="SSF52540">
    <property type="entry name" value="P-loop containing nucleoside triphosphate hydrolases"/>
    <property type="match status" value="1"/>
</dbReference>
<name>S9SA84_MAGFU</name>
<proteinExistence type="predicted"/>